<dbReference type="KEGG" id="ovi:T265_08602"/>
<dbReference type="RefSeq" id="XP_009172721.1">
    <property type="nucleotide sequence ID" value="XM_009174457.1"/>
</dbReference>
<feature type="compositionally biased region" description="Low complexity" evidence="6">
    <location>
        <begin position="521"/>
        <end position="542"/>
    </location>
</feature>
<dbReference type="STRING" id="6198.A0A074ZCZ5"/>
<dbReference type="PROSITE" id="PS50026">
    <property type="entry name" value="EGF_3"/>
    <property type="match status" value="1"/>
</dbReference>
<keyword evidence="7" id="KW-1133">Transmembrane helix</keyword>
<feature type="domain" description="EGF-like" evidence="9">
    <location>
        <begin position="177"/>
        <end position="211"/>
    </location>
</feature>
<evidence type="ECO:0000256" key="2">
    <source>
        <dbReference type="ARBA" id="ARBA00022536"/>
    </source>
</evidence>
<evidence type="ECO:0000256" key="7">
    <source>
        <dbReference type="SAM" id="Phobius"/>
    </source>
</evidence>
<evidence type="ECO:0000256" key="6">
    <source>
        <dbReference type="SAM" id="MobiDB-lite"/>
    </source>
</evidence>
<feature type="compositionally biased region" description="Low complexity" evidence="6">
    <location>
        <begin position="250"/>
        <end position="263"/>
    </location>
</feature>
<dbReference type="InterPro" id="IPR001774">
    <property type="entry name" value="DSL"/>
</dbReference>
<keyword evidence="2 5" id="KW-0245">EGF-like domain</keyword>
<dbReference type="CTD" id="20322781"/>
<accession>A0A074ZCZ5</accession>
<feature type="signal peptide" evidence="8">
    <location>
        <begin position="1"/>
        <end position="15"/>
    </location>
</feature>
<organism evidence="10 11">
    <name type="scientific">Opisthorchis viverrini</name>
    <name type="common">Southeast Asian liver fluke</name>
    <dbReference type="NCBI Taxonomy" id="6198"/>
    <lineage>
        <taxon>Eukaryota</taxon>
        <taxon>Metazoa</taxon>
        <taxon>Spiralia</taxon>
        <taxon>Lophotrochozoa</taxon>
        <taxon>Platyhelminthes</taxon>
        <taxon>Trematoda</taxon>
        <taxon>Digenea</taxon>
        <taxon>Opisthorchiida</taxon>
        <taxon>Opisthorchiata</taxon>
        <taxon>Opisthorchiidae</taxon>
        <taxon>Opisthorchis</taxon>
    </lineage>
</organism>
<feature type="disulfide bond" evidence="5">
    <location>
        <begin position="201"/>
        <end position="210"/>
    </location>
</feature>
<evidence type="ECO:0000259" key="9">
    <source>
        <dbReference type="PROSITE" id="PS50026"/>
    </source>
</evidence>
<dbReference type="EMBL" id="KL596846">
    <property type="protein sequence ID" value="KER23517.1"/>
    <property type="molecule type" value="Genomic_DNA"/>
</dbReference>
<feature type="region of interest" description="Disordered" evidence="6">
    <location>
        <begin position="476"/>
        <end position="542"/>
    </location>
</feature>
<feature type="region of interest" description="Disordered" evidence="6">
    <location>
        <begin position="230"/>
        <end position="264"/>
    </location>
</feature>
<evidence type="ECO:0000256" key="1">
    <source>
        <dbReference type="ARBA" id="ARBA00022473"/>
    </source>
</evidence>
<dbReference type="PROSITE" id="PS00022">
    <property type="entry name" value="EGF_1"/>
    <property type="match status" value="1"/>
</dbReference>
<keyword evidence="3" id="KW-0677">Repeat</keyword>
<dbReference type="GeneID" id="20322781"/>
<dbReference type="SMART" id="SM00181">
    <property type="entry name" value="EGF"/>
    <property type="match status" value="1"/>
</dbReference>
<protein>
    <recommendedName>
        <fullName evidence="9">EGF-like domain-containing protein</fullName>
    </recommendedName>
</protein>
<keyword evidence="4 5" id="KW-1015">Disulfide bond</keyword>
<dbReference type="PROSITE" id="PS01186">
    <property type="entry name" value="EGF_2"/>
    <property type="match status" value="1"/>
</dbReference>
<feature type="transmembrane region" description="Helical" evidence="7">
    <location>
        <begin position="346"/>
        <end position="372"/>
    </location>
</feature>
<name>A0A074ZCZ5_OPIVI</name>
<feature type="chain" id="PRO_5012813723" description="EGF-like domain-containing protein" evidence="8">
    <location>
        <begin position="16"/>
        <end position="542"/>
    </location>
</feature>
<evidence type="ECO:0000313" key="11">
    <source>
        <dbReference type="Proteomes" id="UP000054324"/>
    </source>
</evidence>
<dbReference type="Gene3D" id="2.10.25.10">
    <property type="entry name" value="Laminin"/>
    <property type="match status" value="1"/>
</dbReference>
<dbReference type="OrthoDB" id="283575at2759"/>
<evidence type="ECO:0000256" key="5">
    <source>
        <dbReference type="PROSITE-ProRule" id="PRU00076"/>
    </source>
</evidence>
<dbReference type="GO" id="GO:0007154">
    <property type="term" value="P:cell communication"/>
    <property type="evidence" value="ECO:0007669"/>
    <property type="project" value="InterPro"/>
</dbReference>
<dbReference type="Proteomes" id="UP000054324">
    <property type="component" value="Unassembled WGS sequence"/>
</dbReference>
<dbReference type="SMART" id="SM00051">
    <property type="entry name" value="DSL"/>
    <property type="match status" value="1"/>
</dbReference>
<evidence type="ECO:0000256" key="4">
    <source>
        <dbReference type="ARBA" id="ARBA00023157"/>
    </source>
</evidence>
<keyword evidence="7" id="KW-0812">Transmembrane</keyword>
<dbReference type="InterPro" id="IPR009030">
    <property type="entry name" value="Growth_fac_rcpt_cys_sf"/>
</dbReference>
<keyword evidence="11" id="KW-1185">Reference proteome</keyword>
<feature type="compositionally biased region" description="Polar residues" evidence="6">
    <location>
        <begin position="495"/>
        <end position="504"/>
    </location>
</feature>
<evidence type="ECO:0000256" key="8">
    <source>
        <dbReference type="SAM" id="SignalP"/>
    </source>
</evidence>
<dbReference type="AlphaFoldDB" id="A0A074ZCZ5"/>
<dbReference type="InterPro" id="IPR000742">
    <property type="entry name" value="EGF"/>
</dbReference>
<evidence type="ECO:0000313" key="10">
    <source>
        <dbReference type="EMBL" id="KER23517.1"/>
    </source>
</evidence>
<gene>
    <name evidence="10" type="ORF">T265_08602</name>
</gene>
<feature type="compositionally biased region" description="Acidic residues" evidence="6">
    <location>
        <begin position="236"/>
        <end position="246"/>
    </location>
</feature>
<evidence type="ECO:0000256" key="3">
    <source>
        <dbReference type="ARBA" id="ARBA00022737"/>
    </source>
</evidence>
<feature type="compositionally biased region" description="Polar residues" evidence="6">
    <location>
        <begin position="476"/>
        <end position="487"/>
    </location>
</feature>
<comment type="caution">
    <text evidence="5">Lacks conserved residue(s) required for the propagation of feature annotation.</text>
</comment>
<reference evidence="10 11" key="1">
    <citation type="submission" date="2013-11" db="EMBL/GenBank/DDBJ databases">
        <title>Opisthorchis viverrini - life in the bile duct.</title>
        <authorList>
            <person name="Young N.D."/>
            <person name="Nagarajan N."/>
            <person name="Lin S.J."/>
            <person name="Korhonen P.K."/>
            <person name="Jex A.R."/>
            <person name="Hall R.S."/>
            <person name="Safavi-Hemami H."/>
            <person name="Kaewkong W."/>
            <person name="Bertrand D."/>
            <person name="Gao S."/>
            <person name="Seet Q."/>
            <person name="Wongkham S."/>
            <person name="Teh B.T."/>
            <person name="Wongkham C."/>
            <person name="Intapan P.M."/>
            <person name="Maleewong W."/>
            <person name="Yang X."/>
            <person name="Hu M."/>
            <person name="Wang Z."/>
            <person name="Hofmann A."/>
            <person name="Sternberg P.W."/>
            <person name="Tan P."/>
            <person name="Wang J."/>
            <person name="Gasser R.B."/>
        </authorList>
    </citation>
    <scope>NUCLEOTIDE SEQUENCE [LARGE SCALE GENOMIC DNA]</scope>
</reference>
<dbReference type="SUPFAM" id="SSF57184">
    <property type="entry name" value="Growth factor receptor domain"/>
    <property type="match status" value="1"/>
</dbReference>
<keyword evidence="7" id="KW-0472">Membrane</keyword>
<proteinExistence type="predicted"/>
<sequence length="542" mass="60057">MNVVIILCLLLSARAEVKLLLTVRDYENKNNLDSRLRKCEALSFFGDNCDPVFQLTVHVTNSRNERHLLLRREAGPFTNKKILKEVLQTSSTQREFPSVIEIALDIHDNDADEDQLIARFRRIIPLLRTGQLDLQMGSDVKVKVLLKVECATNYYGERCEIYCQPSPQLWTCNSLTGARMCNKPCIQGSCVLTNTSAVCVCAPGWSGEFCRMPSDSTLITSMILPEIPIDPPTEYGNEEGVEDSGDVETSISSSADDSNSAPSMTTQTTAVMILPSTAFEAETKREELPSLEENLKTREPMMERLLPPNKTESVWEPDAYEQHEFDYLLANITKATSGHISYKHKVYIVAVVVLVVIAVCLAFSLVGGILFYRLRLQKRGSDHSGSIWTNTSYDISSGSLLKPFTLDYPAGLHKYENTLGSPNQSVRTNSTLSGSIILPRSGSGIRTTLPNIPSDPLGEHTPPPVFTGTKIRFAATTDSQRSSTHCSLQERPSLCVQQSPNNTEPYEELSAQPGEYSNWRSEPSTETTQTASTVETTTARNP</sequence>
<dbReference type="GO" id="GO:0016020">
    <property type="term" value="C:membrane"/>
    <property type="evidence" value="ECO:0007669"/>
    <property type="project" value="InterPro"/>
</dbReference>
<keyword evidence="1" id="KW-0217">Developmental protein</keyword>
<keyword evidence="8" id="KW-0732">Signal</keyword>